<dbReference type="PROSITE" id="PS50113">
    <property type="entry name" value="PAC"/>
    <property type="match status" value="2"/>
</dbReference>
<dbReference type="InterPro" id="IPR004358">
    <property type="entry name" value="Sig_transdc_His_kin-like_C"/>
</dbReference>
<keyword evidence="3" id="KW-0597">Phosphoprotein</keyword>
<dbReference type="PANTHER" id="PTHR43304:SF1">
    <property type="entry name" value="PAC DOMAIN-CONTAINING PROTEIN"/>
    <property type="match status" value="1"/>
</dbReference>
<feature type="domain" description="PAS" evidence="8">
    <location>
        <begin position="163"/>
        <end position="238"/>
    </location>
</feature>
<accession>A0ABN6KDX0</accession>
<dbReference type="Pfam" id="PF00989">
    <property type="entry name" value="PAS"/>
    <property type="match status" value="1"/>
</dbReference>
<evidence type="ECO:0000256" key="6">
    <source>
        <dbReference type="SAM" id="Coils"/>
    </source>
</evidence>
<dbReference type="SUPFAM" id="SSF47384">
    <property type="entry name" value="Homodimeric domain of signal transducing histidine kinase"/>
    <property type="match status" value="1"/>
</dbReference>
<dbReference type="InterPro" id="IPR036097">
    <property type="entry name" value="HisK_dim/P_sf"/>
</dbReference>
<evidence type="ECO:0000259" key="9">
    <source>
        <dbReference type="PROSITE" id="PS50113"/>
    </source>
</evidence>
<keyword evidence="11" id="KW-1185">Reference proteome</keyword>
<evidence type="ECO:0000313" key="10">
    <source>
        <dbReference type="EMBL" id="BDA78391.1"/>
    </source>
</evidence>
<dbReference type="InterPro" id="IPR035965">
    <property type="entry name" value="PAS-like_dom_sf"/>
</dbReference>
<dbReference type="Gene3D" id="3.30.565.10">
    <property type="entry name" value="Histidine kinase-like ATPase, C-terminal domain"/>
    <property type="match status" value="1"/>
</dbReference>
<evidence type="ECO:0000256" key="1">
    <source>
        <dbReference type="ARBA" id="ARBA00000085"/>
    </source>
</evidence>
<evidence type="ECO:0000256" key="4">
    <source>
        <dbReference type="ARBA" id="ARBA00022679"/>
    </source>
</evidence>
<dbReference type="RefSeq" id="WP_109018824.1">
    <property type="nucleotide sequence ID" value="NZ_AP025028.1"/>
</dbReference>
<feature type="domain" description="PAS" evidence="8">
    <location>
        <begin position="32"/>
        <end position="109"/>
    </location>
</feature>
<dbReference type="InterPro" id="IPR003594">
    <property type="entry name" value="HATPase_dom"/>
</dbReference>
<keyword evidence="4" id="KW-0808">Transferase</keyword>
<dbReference type="InterPro" id="IPR013767">
    <property type="entry name" value="PAS_fold"/>
</dbReference>
<dbReference type="InterPro" id="IPR036890">
    <property type="entry name" value="HATPase_C_sf"/>
</dbReference>
<dbReference type="EMBL" id="AP025028">
    <property type="protein sequence ID" value="BDA78391.1"/>
    <property type="molecule type" value="Genomic_DNA"/>
</dbReference>
<dbReference type="SMART" id="SM00091">
    <property type="entry name" value="PAS"/>
    <property type="match status" value="5"/>
</dbReference>
<dbReference type="Pfam" id="PF02518">
    <property type="entry name" value="HATPase_c"/>
    <property type="match status" value="1"/>
</dbReference>
<dbReference type="SMART" id="SM00388">
    <property type="entry name" value="HisKA"/>
    <property type="match status" value="1"/>
</dbReference>
<reference evidence="10 11" key="1">
    <citation type="submission" date="2021-08" db="EMBL/GenBank/DDBJ databases">
        <title>Complete genome sequence of Leptospira kobayashii strain E30.</title>
        <authorList>
            <person name="Nakao R."/>
            <person name="Nakamura S."/>
            <person name="Masuzawa T."/>
            <person name="Koizumi N."/>
        </authorList>
    </citation>
    <scope>NUCLEOTIDE SEQUENCE [LARGE SCALE GENOMIC DNA]</scope>
    <source>
        <strain evidence="10 11">E30</strain>
    </source>
</reference>
<proteinExistence type="predicted"/>
<dbReference type="SUPFAM" id="SSF55874">
    <property type="entry name" value="ATPase domain of HSP90 chaperone/DNA topoisomerase II/histidine kinase"/>
    <property type="match status" value="1"/>
</dbReference>
<dbReference type="PANTHER" id="PTHR43304">
    <property type="entry name" value="PHYTOCHROME-LIKE PROTEIN CPH1"/>
    <property type="match status" value="1"/>
</dbReference>
<dbReference type="InterPro" id="IPR003661">
    <property type="entry name" value="HisK_dim/P_dom"/>
</dbReference>
<dbReference type="Pfam" id="PF08447">
    <property type="entry name" value="PAS_3"/>
    <property type="match status" value="3"/>
</dbReference>
<keyword evidence="5" id="KW-0418">Kinase</keyword>
<dbReference type="Gene3D" id="3.30.450.20">
    <property type="entry name" value="PAS domain"/>
    <property type="match status" value="5"/>
</dbReference>
<dbReference type="SMART" id="SM00086">
    <property type="entry name" value="PAC"/>
    <property type="match status" value="4"/>
</dbReference>
<comment type="catalytic activity">
    <reaction evidence="1">
        <text>ATP + protein L-histidine = ADP + protein N-phospho-L-histidine.</text>
        <dbReference type="EC" id="2.7.13.3"/>
    </reaction>
</comment>
<evidence type="ECO:0000259" key="8">
    <source>
        <dbReference type="PROSITE" id="PS50112"/>
    </source>
</evidence>
<keyword evidence="6" id="KW-0175">Coiled coil</keyword>
<feature type="domain" description="PAC" evidence="9">
    <location>
        <begin position="502"/>
        <end position="554"/>
    </location>
</feature>
<evidence type="ECO:0000259" key="7">
    <source>
        <dbReference type="PROSITE" id="PS50109"/>
    </source>
</evidence>
<dbReference type="CDD" id="cd00082">
    <property type="entry name" value="HisKA"/>
    <property type="match status" value="1"/>
</dbReference>
<dbReference type="SUPFAM" id="SSF55785">
    <property type="entry name" value="PYP-like sensor domain (PAS domain)"/>
    <property type="match status" value="5"/>
</dbReference>
<feature type="domain" description="Histidine kinase" evidence="7">
    <location>
        <begin position="853"/>
        <end position="1025"/>
    </location>
</feature>
<protein>
    <recommendedName>
        <fullName evidence="2">histidine kinase</fullName>
        <ecNumber evidence="2">2.7.13.3</ecNumber>
    </recommendedName>
</protein>
<dbReference type="Pfam" id="PF13426">
    <property type="entry name" value="PAS_9"/>
    <property type="match status" value="1"/>
</dbReference>
<dbReference type="Gene3D" id="1.10.287.130">
    <property type="match status" value="1"/>
</dbReference>
<dbReference type="PRINTS" id="PR00344">
    <property type="entry name" value="BCTRLSENSOR"/>
</dbReference>
<evidence type="ECO:0000256" key="5">
    <source>
        <dbReference type="ARBA" id="ARBA00022777"/>
    </source>
</evidence>
<dbReference type="InterPro" id="IPR052162">
    <property type="entry name" value="Sensor_kinase/Photoreceptor"/>
</dbReference>
<dbReference type="InterPro" id="IPR013655">
    <property type="entry name" value="PAS_fold_3"/>
</dbReference>
<dbReference type="InterPro" id="IPR000700">
    <property type="entry name" value="PAS-assoc_C"/>
</dbReference>
<feature type="coiled-coil region" evidence="6">
    <location>
        <begin position="669"/>
        <end position="706"/>
    </location>
</feature>
<dbReference type="InterPro" id="IPR001610">
    <property type="entry name" value="PAC"/>
</dbReference>
<dbReference type="EC" id="2.7.13.3" evidence="2"/>
<feature type="domain" description="PAS" evidence="8">
    <location>
        <begin position="555"/>
        <end position="600"/>
    </location>
</feature>
<dbReference type="NCBIfam" id="TIGR00229">
    <property type="entry name" value="sensory_box"/>
    <property type="match status" value="5"/>
</dbReference>
<feature type="domain" description="PAC" evidence="9">
    <location>
        <begin position="243"/>
        <end position="297"/>
    </location>
</feature>
<name>A0ABN6KDX0_9LEPT</name>
<dbReference type="PROSITE" id="PS50109">
    <property type="entry name" value="HIS_KIN"/>
    <property type="match status" value="1"/>
</dbReference>
<evidence type="ECO:0000313" key="11">
    <source>
        <dbReference type="Proteomes" id="UP000245263"/>
    </source>
</evidence>
<dbReference type="PROSITE" id="PS50112">
    <property type="entry name" value="PAS"/>
    <property type="match status" value="5"/>
</dbReference>
<dbReference type="Proteomes" id="UP000245263">
    <property type="component" value="Chromosome 1"/>
</dbReference>
<dbReference type="Pfam" id="PF00512">
    <property type="entry name" value="HisKA"/>
    <property type="match status" value="1"/>
</dbReference>
<dbReference type="InterPro" id="IPR005467">
    <property type="entry name" value="His_kinase_dom"/>
</dbReference>
<dbReference type="SMART" id="SM00387">
    <property type="entry name" value="HATPase_c"/>
    <property type="match status" value="1"/>
</dbReference>
<sequence length="1025" mass="118846">MDYPRPKTFEEALDRIAALEKEISNSKLFQISEERYRKMFEFDTDAIVVFDPVSGFFVEANPSACDFFHYSKNELLGMTPYGLSPDYQPDGKYSQDAAMFYIEETIRTGSCIFDWTHKDKFGQTIPCEIHTLAIPYFDGSLHVRGLIKDKRKILELEKQIIKNQDLITRITKTLPGILYILNLEDRSYTYFNNNFENLLGYQETEFSSFNSTDLLNSHVHPEDTDNLREHLQIMLENPSLPSKELEFRLRKKTGDYLWLHTWETVFKLNKATGRVEEILGIAQDVTKVKQQEIYLKENDFRFKTIAEQTGLIVYEYDIPSGKIYWEGAIKEVLGYTKAEFDLDIIGWAKLIHPDDIFRVQKNLEFSIRNEISFKDTYRFKTKEGNYIDINERGVYVKGDHFHSTRMFGVLEDVTSKRLAEEEIRKSEERFRIVAEQTAQMLYEVDMETENIIWAGAITKVTGYSEEEFKRFNLSEWFDSIHPDERANSKEIFESAKIGSGIYNDIYRFKKKDGDYIYLEDRGTFLKDDSGNITHMFGVMEDVNEKRLYEEELKSSEERFRTFYQLTNEPVLIIDPLDGKILDTNPALHTLFEFEKHEMLGSFLDKLFSRPSLIKDLTLNLDDPVVPISVEGITKNEKRIPLLVSGRLFIIGKQERFLISVLDLSSLKEAETLRRAIQDIEERNRLIQDQKAELEFAIDTLKKTQNKLILSEKMASLGQLIAGIAHEINNPIGAMKASSELIQDSLENLQSNLHRFIQLFKTSPENILEEVKEWIQVSSHLDNMRHGMEARKLKKKLTEELNLLNVKNPSHIADEIVDMGIQDSLDQIKLFTKYQDFYEIFTFGMYHIRSFQHLNSIRESIGRIAKIVYALKNFSHIDISGMKAPTNIAKNLETVLTIHQNQLKKGIEVIKEFEECPDIPCYADDLMQAWTNLIFNAIQAMNYKGTLTIKIKNAEAHIIVSIKDTGTGIPIEIQPRIFEPFFTTKAPGEGSGLGLDIVKRVIEKHEGEIRFLTSKNGTEFQIFLPK</sequence>
<organism evidence="10 11">
    <name type="scientific">Leptospira kobayashii</name>
    <dbReference type="NCBI Taxonomy" id="1917830"/>
    <lineage>
        <taxon>Bacteria</taxon>
        <taxon>Pseudomonadati</taxon>
        <taxon>Spirochaetota</taxon>
        <taxon>Spirochaetia</taxon>
        <taxon>Leptospirales</taxon>
        <taxon>Leptospiraceae</taxon>
        <taxon>Leptospira</taxon>
    </lineage>
</organism>
<feature type="domain" description="PAS" evidence="8">
    <location>
        <begin position="298"/>
        <end position="370"/>
    </location>
</feature>
<dbReference type="CDD" id="cd00130">
    <property type="entry name" value="PAS"/>
    <property type="match status" value="5"/>
</dbReference>
<feature type="domain" description="PAS" evidence="8">
    <location>
        <begin position="426"/>
        <end position="499"/>
    </location>
</feature>
<evidence type="ECO:0000256" key="3">
    <source>
        <dbReference type="ARBA" id="ARBA00022553"/>
    </source>
</evidence>
<dbReference type="InterPro" id="IPR000014">
    <property type="entry name" value="PAS"/>
</dbReference>
<evidence type="ECO:0000256" key="2">
    <source>
        <dbReference type="ARBA" id="ARBA00012438"/>
    </source>
</evidence>
<gene>
    <name evidence="10" type="ORF">LPTSP3_g13210</name>
</gene>